<comment type="cofactor">
    <cofactor evidence="1">
        <name>FMN</name>
        <dbReference type="ChEBI" id="CHEBI:58210"/>
    </cofactor>
</comment>
<dbReference type="InterPro" id="IPR012349">
    <property type="entry name" value="Split_barrel_FMN-bd"/>
</dbReference>
<dbReference type="EC" id="1.14.13.-" evidence="6"/>
<name>A0A0K8P239_PISS1</name>
<evidence type="ECO:0000256" key="4">
    <source>
        <dbReference type="ARBA" id="ARBA00038054"/>
    </source>
</evidence>
<sequence>MQQAFSELTPPEAYKLMNSLIVPRPIAWVTSVSADGVVNLAPYSTFNIVCYDPPLLGMNVGFRDDGTRKDTGRNARERGELVIHIADDALLEALHASSYPHAPSVSEPERLGLALAPSVEVAVPRLRDAPLAIECRVAQVISFSDKADFVVSRILRVHAREGLLHDHKIDTAALRPLARLAGPVYGRLGETVTMGPPAPR</sequence>
<reference evidence="6 7" key="2">
    <citation type="journal article" date="2016" name="Science">
        <title>A bacterium that degrades and assimilates poly(ethylene terephthalate).</title>
        <authorList>
            <person name="Yoshida S."/>
            <person name="Hiraga K."/>
            <person name="Takehana T."/>
            <person name="Taniguchi I."/>
            <person name="Yamaji H."/>
            <person name="Maeda Y."/>
            <person name="Toyohara K."/>
            <person name="Miyamoto K."/>
            <person name="Kimura Y."/>
            <person name="Oda K."/>
        </authorList>
    </citation>
    <scope>NUCLEOTIDE SEQUENCE [LARGE SCALE GENOMIC DNA]</scope>
    <source>
        <strain evidence="7">NBRC 110686 / TISTR 2288 / 201-F6</strain>
    </source>
</reference>
<protein>
    <submittedName>
        <fullName evidence="6">Nitrilotriacetate monooxygenase, component B</fullName>
        <ecNumber evidence="6">1.14.13.-</ecNumber>
    </submittedName>
</protein>
<dbReference type="AlphaFoldDB" id="A0A0K8P239"/>
<dbReference type="Pfam" id="PF01613">
    <property type="entry name" value="Flavin_Reduct"/>
    <property type="match status" value="1"/>
</dbReference>
<dbReference type="Gene3D" id="2.30.110.10">
    <property type="entry name" value="Electron Transport, Fmn-binding Protein, Chain A"/>
    <property type="match status" value="1"/>
</dbReference>
<dbReference type="EMBL" id="BBYR01000038">
    <property type="protein sequence ID" value="GAP36737.1"/>
    <property type="molecule type" value="Genomic_DNA"/>
</dbReference>
<keyword evidence="7" id="KW-1185">Reference proteome</keyword>
<dbReference type="SMART" id="SM00903">
    <property type="entry name" value="Flavin_Reduct"/>
    <property type="match status" value="1"/>
</dbReference>
<accession>A0A0K8P239</accession>
<dbReference type="OrthoDB" id="5946411at2"/>
<keyword evidence="6" id="KW-0503">Monooxygenase</keyword>
<comment type="similarity">
    <text evidence="4">Belongs to the flavoredoxin family.</text>
</comment>
<keyword evidence="6" id="KW-0560">Oxidoreductase</keyword>
<feature type="domain" description="Flavin reductase like" evidence="5">
    <location>
        <begin position="19"/>
        <end position="172"/>
    </location>
</feature>
<proteinExistence type="inferred from homology"/>
<evidence type="ECO:0000313" key="7">
    <source>
        <dbReference type="Proteomes" id="UP000037660"/>
    </source>
</evidence>
<comment type="caution">
    <text evidence="6">The sequence shown here is derived from an EMBL/GenBank/DDBJ whole genome shotgun (WGS) entry which is preliminary data.</text>
</comment>
<evidence type="ECO:0000256" key="2">
    <source>
        <dbReference type="ARBA" id="ARBA00022630"/>
    </source>
</evidence>
<dbReference type="GO" id="GO:0016646">
    <property type="term" value="F:oxidoreductase activity, acting on the CH-NH group of donors, NAD or NADP as acceptor"/>
    <property type="evidence" value="ECO:0007669"/>
    <property type="project" value="UniProtKB-ARBA"/>
</dbReference>
<dbReference type="InterPro" id="IPR002563">
    <property type="entry name" value="Flavin_Rdtase-like_dom"/>
</dbReference>
<dbReference type="PANTHER" id="PTHR33798">
    <property type="entry name" value="FLAVOPROTEIN OXYGENASE"/>
    <property type="match status" value="1"/>
</dbReference>
<keyword evidence="2" id="KW-0285">Flavoprotein</keyword>
<evidence type="ECO:0000256" key="3">
    <source>
        <dbReference type="ARBA" id="ARBA00022643"/>
    </source>
</evidence>
<reference evidence="7" key="1">
    <citation type="submission" date="2015-07" db="EMBL/GenBank/DDBJ databases">
        <title>Discovery of a poly(ethylene terephthalate assimilation.</title>
        <authorList>
            <person name="Yoshida S."/>
            <person name="Hiraga K."/>
            <person name="Takehana T."/>
            <person name="Taniguchi I."/>
            <person name="Yamaji H."/>
            <person name="Maeda Y."/>
            <person name="Toyohara K."/>
            <person name="Miyamoto K."/>
            <person name="Kimura Y."/>
            <person name="Oda K."/>
        </authorList>
    </citation>
    <scope>NUCLEOTIDE SEQUENCE [LARGE SCALE GENOMIC DNA]</scope>
    <source>
        <strain evidence="7">NBRC 110686 / TISTR 2288 / 201-F6</strain>
    </source>
</reference>
<dbReference type="Proteomes" id="UP000037660">
    <property type="component" value="Unassembled WGS sequence"/>
</dbReference>
<evidence type="ECO:0000256" key="1">
    <source>
        <dbReference type="ARBA" id="ARBA00001917"/>
    </source>
</evidence>
<dbReference type="PANTHER" id="PTHR33798:SF5">
    <property type="entry name" value="FLAVIN REDUCTASE LIKE DOMAIN-CONTAINING PROTEIN"/>
    <property type="match status" value="1"/>
</dbReference>
<dbReference type="RefSeq" id="WP_054020719.1">
    <property type="nucleotide sequence ID" value="NZ_BBYR01000038.1"/>
</dbReference>
<dbReference type="GO" id="GO:0004497">
    <property type="term" value="F:monooxygenase activity"/>
    <property type="evidence" value="ECO:0007669"/>
    <property type="project" value="UniProtKB-KW"/>
</dbReference>
<evidence type="ECO:0000313" key="6">
    <source>
        <dbReference type="EMBL" id="GAP36737.1"/>
    </source>
</evidence>
<dbReference type="GO" id="GO:0010181">
    <property type="term" value="F:FMN binding"/>
    <property type="evidence" value="ECO:0007669"/>
    <property type="project" value="InterPro"/>
</dbReference>
<evidence type="ECO:0000259" key="5">
    <source>
        <dbReference type="SMART" id="SM00903"/>
    </source>
</evidence>
<keyword evidence="3" id="KW-0288">FMN</keyword>
<dbReference type="SUPFAM" id="SSF50475">
    <property type="entry name" value="FMN-binding split barrel"/>
    <property type="match status" value="1"/>
</dbReference>
<dbReference type="STRING" id="1547922.ISF6_2577"/>
<organism evidence="6 7">
    <name type="scientific">Piscinibacter sakaiensis</name>
    <name type="common">Ideonella sakaiensis</name>
    <dbReference type="NCBI Taxonomy" id="1547922"/>
    <lineage>
        <taxon>Bacteria</taxon>
        <taxon>Pseudomonadati</taxon>
        <taxon>Pseudomonadota</taxon>
        <taxon>Betaproteobacteria</taxon>
        <taxon>Burkholderiales</taxon>
        <taxon>Sphaerotilaceae</taxon>
        <taxon>Piscinibacter</taxon>
    </lineage>
</organism>
<gene>
    <name evidence="6" type="ORF">ISF6_2577</name>
</gene>